<reference evidence="1 2" key="1">
    <citation type="submission" date="2018-06" db="EMBL/GenBank/DDBJ databases">
        <title>Genomic Encyclopedia of Archaeal and Bacterial Type Strains, Phase II (KMG-II): from individual species to whole genera.</title>
        <authorList>
            <person name="Goeker M."/>
        </authorList>
    </citation>
    <scope>NUCLEOTIDE SEQUENCE [LARGE SCALE GENOMIC DNA]</scope>
    <source>
        <strain evidence="1 2">KACC 16626</strain>
    </source>
</reference>
<sequence>MYEKITIENSILYIEPHHVDTFKQWAAKMDNYSHLVKNGALSKMDSWIMAFNIWLLLLPDDDDLIIKTDESSLYYTANILIHNAFKEDSHFQNLKERNDSTPELFYLSSLYLATGLNEWILNVLEKYQLQDIIQRARYQRYFNALDGTKEQIQTFLEDQSQFVKAAVLEIREGSFSQMIKKYCDKAYFLYVDQYLSSIGQDKK</sequence>
<accession>A0A318TGT8</accession>
<evidence type="ECO:0000313" key="1">
    <source>
        <dbReference type="EMBL" id="PYF03067.1"/>
    </source>
</evidence>
<name>A0A318TGT8_9BACL</name>
<organism evidence="1 2">
    <name type="scientific">Ureibacillus chungkukjangi</name>
    <dbReference type="NCBI Taxonomy" id="1202712"/>
    <lineage>
        <taxon>Bacteria</taxon>
        <taxon>Bacillati</taxon>
        <taxon>Bacillota</taxon>
        <taxon>Bacilli</taxon>
        <taxon>Bacillales</taxon>
        <taxon>Caryophanaceae</taxon>
        <taxon>Ureibacillus</taxon>
    </lineage>
</organism>
<protein>
    <submittedName>
        <fullName evidence="1">Uncharacterized protein</fullName>
    </submittedName>
</protein>
<proteinExistence type="predicted"/>
<dbReference type="EMBL" id="QJTJ01000034">
    <property type="protein sequence ID" value="PYF03067.1"/>
    <property type="molecule type" value="Genomic_DNA"/>
</dbReference>
<comment type="caution">
    <text evidence="1">The sequence shown here is derived from an EMBL/GenBank/DDBJ whole genome shotgun (WGS) entry which is preliminary data.</text>
</comment>
<dbReference type="AlphaFoldDB" id="A0A318TGT8"/>
<gene>
    <name evidence="1" type="ORF">BJ095_13423</name>
</gene>
<evidence type="ECO:0000313" key="2">
    <source>
        <dbReference type="Proteomes" id="UP000247416"/>
    </source>
</evidence>
<keyword evidence="2" id="KW-1185">Reference proteome</keyword>
<dbReference type="RefSeq" id="WP_107935440.1">
    <property type="nucleotide sequence ID" value="NZ_CP085009.1"/>
</dbReference>
<dbReference type="OrthoDB" id="2456199at2"/>
<dbReference type="Proteomes" id="UP000247416">
    <property type="component" value="Unassembled WGS sequence"/>
</dbReference>